<keyword evidence="3" id="KW-1185">Reference proteome</keyword>
<reference evidence="2 3" key="1">
    <citation type="journal article" date="2016" name="Mol. Biol. Evol.">
        <title>Comparative Genomics of Early-Diverging Mushroom-Forming Fungi Provides Insights into the Origins of Lignocellulose Decay Capabilities.</title>
        <authorList>
            <person name="Nagy L.G."/>
            <person name="Riley R."/>
            <person name="Tritt A."/>
            <person name="Adam C."/>
            <person name="Daum C."/>
            <person name="Floudas D."/>
            <person name="Sun H."/>
            <person name="Yadav J.S."/>
            <person name="Pangilinan J."/>
            <person name="Larsson K.H."/>
            <person name="Matsuura K."/>
            <person name="Barry K."/>
            <person name="Labutti K."/>
            <person name="Kuo R."/>
            <person name="Ohm R.A."/>
            <person name="Bhattacharya S.S."/>
            <person name="Shirouzu T."/>
            <person name="Yoshinaga Y."/>
            <person name="Martin F.M."/>
            <person name="Grigoriev I.V."/>
            <person name="Hibbett D.S."/>
        </authorList>
    </citation>
    <scope>NUCLEOTIDE SEQUENCE [LARGE SCALE GENOMIC DNA]</scope>
    <source>
        <strain evidence="2 3">L-15889</strain>
    </source>
</reference>
<protein>
    <submittedName>
        <fullName evidence="2">Uncharacterized protein</fullName>
    </submittedName>
</protein>
<feature type="compositionally biased region" description="Low complexity" evidence="1">
    <location>
        <begin position="104"/>
        <end position="133"/>
    </location>
</feature>
<feature type="region of interest" description="Disordered" evidence="1">
    <location>
        <begin position="164"/>
        <end position="215"/>
    </location>
</feature>
<evidence type="ECO:0000313" key="3">
    <source>
        <dbReference type="Proteomes" id="UP000076727"/>
    </source>
</evidence>
<dbReference type="AlphaFoldDB" id="A0A165NSL6"/>
<name>A0A165NSL6_9APHY</name>
<organism evidence="2 3">
    <name type="scientific">Daedalea quercina L-15889</name>
    <dbReference type="NCBI Taxonomy" id="1314783"/>
    <lineage>
        <taxon>Eukaryota</taxon>
        <taxon>Fungi</taxon>
        <taxon>Dikarya</taxon>
        <taxon>Basidiomycota</taxon>
        <taxon>Agaricomycotina</taxon>
        <taxon>Agaricomycetes</taxon>
        <taxon>Polyporales</taxon>
        <taxon>Fomitopsis</taxon>
    </lineage>
</organism>
<accession>A0A165NSL6</accession>
<dbReference type="OrthoDB" id="3265692at2759"/>
<dbReference type="Proteomes" id="UP000076727">
    <property type="component" value="Unassembled WGS sequence"/>
</dbReference>
<feature type="region of interest" description="Disordered" evidence="1">
    <location>
        <begin position="1"/>
        <end position="147"/>
    </location>
</feature>
<gene>
    <name evidence="2" type="ORF">DAEQUDRAFT_729165</name>
</gene>
<proteinExistence type="predicted"/>
<evidence type="ECO:0000256" key="1">
    <source>
        <dbReference type="SAM" id="MobiDB-lite"/>
    </source>
</evidence>
<dbReference type="EMBL" id="KV429077">
    <property type="protein sequence ID" value="KZT67321.1"/>
    <property type="molecule type" value="Genomic_DNA"/>
</dbReference>
<evidence type="ECO:0000313" key="2">
    <source>
        <dbReference type="EMBL" id="KZT67321.1"/>
    </source>
</evidence>
<sequence length="215" mass="23349">MRRPFSTNKKRDQSPMDSGMYSTPEESRTPVPSPYSVRDAPRPTVQQIAMGLHISRTPHLRSPPSPRGRSGSQPLPTFKRSEMNASSRSTPVSLPPPPPRSSLKKPGSPTKSTKSASLAPSTSDLSLTGSTLTMSAPPTPSARSYRSTSVSIFPARLQMSMSRILRVPNRKEQLTTTTPLRADDDSTSSMSSEMSPRKMVRFSSSPVVPHTEVAS</sequence>